<keyword evidence="5" id="KW-1133">Transmembrane helix</keyword>
<dbReference type="SUPFAM" id="SSF48452">
    <property type="entry name" value="TPR-like"/>
    <property type="match status" value="1"/>
</dbReference>
<keyword evidence="1" id="KW-0677">Repeat</keyword>
<keyword evidence="5" id="KW-0472">Membrane</keyword>
<dbReference type="Pfam" id="PF23914">
    <property type="entry name" value="TPR_CcmH_CycH"/>
    <property type="match status" value="1"/>
</dbReference>
<dbReference type="AlphaFoldDB" id="A0A0W0Z9A7"/>
<organism evidence="7 8">
    <name type="scientific">Legionella spiritensis</name>
    <dbReference type="NCBI Taxonomy" id="452"/>
    <lineage>
        <taxon>Bacteria</taxon>
        <taxon>Pseudomonadati</taxon>
        <taxon>Pseudomonadota</taxon>
        <taxon>Gammaproteobacteria</taxon>
        <taxon>Legionellales</taxon>
        <taxon>Legionellaceae</taxon>
        <taxon>Legionella</taxon>
    </lineage>
</organism>
<dbReference type="EMBL" id="LNYX01000006">
    <property type="protein sequence ID" value="KTD65507.1"/>
    <property type="molecule type" value="Genomic_DNA"/>
</dbReference>
<reference evidence="7 8" key="1">
    <citation type="submission" date="2015-11" db="EMBL/GenBank/DDBJ databases">
        <title>Genomic analysis of 38 Legionella species identifies large and diverse effector repertoires.</title>
        <authorList>
            <person name="Burstein D."/>
            <person name="Amaro F."/>
            <person name="Zusman T."/>
            <person name="Lifshitz Z."/>
            <person name="Cohen O."/>
            <person name="Gilbert J.A."/>
            <person name="Pupko T."/>
            <person name="Shuman H.A."/>
            <person name="Segal G."/>
        </authorList>
    </citation>
    <scope>NUCLEOTIDE SEQUENCE [LARGE SCALE GENOMIC DNA]</scope>
    <source>
        <strain evidence="7 8">Mt.St.Helens-9</strain>
    </source>
</reference>
<dbReference type="InterPro" id="IPR056413">
    <property type="entry name" value="TPR_CcmH_CycH"/>
</dbReference>
<dbReference type="PANTHER" id="PTHR47870:SF1">
    <property type="entry name" value="CYTOCHROME C-TYPE BIOGENESIS PROTEIN CCMH"/>
    <property type="match status" value="1"/>
</dbReference>
<feature type="domain" description="Cytochrome c-type biogenesis protein H TPR" evidence="6">
    <location>
        <begin position="81"/>
        <end position="203"/>
    </location>
</feature>
<evidence type="ECO:0000256" key="4">
    <source>
        <dbReference type="PROSITE-ProRule" id="PRU00339"/>
    </source>
</evidence>
<feature type="repeat" description="TPR" evidence="4">
    <location>
        <begin position="168"/>
        <end position="201"/>
    </location>
</feature>
<evidence type="ECO:0000256" key="5">
    <source>
        <dbReference type="SAM" id="Phobius"/>
    </source>
</evidence>
<protein>
    <submittedName>
        <fullName evidence="7">Cytochrome c-type biogenesis protein</fullName>
    </submittedName>
</protein>
<evidence type="ECO:0000256" key="2">
    <source>
        <dbReference type="ARBA" id="ARBA00022748"/>
    </source>
</evidence>
<keyword evidence="2" id="KW-0201">Cytochrome c-type biogenesis</keyword>
<feature type="transmembrane region" description="Helical" evidence="5">
    <location>
        <begin position="31"/>
        <end position="56"/>
    </location>
</feature>
<gene>
    <name evidence="7" type="ORF">Lspi_0581</name>
</gene>
<name>A0A0W0Z9A7_LEGSP</name>
<dbReference type="STRING" id="452.Lspi_0581"/>
<dbReference type="Gene3D" id="1.25.40.10">
    <property type="entry name" value="Tetratricopeptide repeat domain"/>
    <property type="match status" value="1"/>
</dbReference>
<dbReference type="Proteomes" id="UP000054877">
    <property type="component" value="Unassembled WGS sequence"/>
</dbReference>
<dbReference type="PROSITE" id="PS50005">
    <property type="entry name" value="TPR"/>
    <property type="match status" value="2"/>
</dbReference>
<keyword evidence="3 4" id="KW-0802">TPR repeat</keyword>
<keyword evidence="8" id="KW-1185">Reference proteome</keyword>
<evidence type="ECO:0000256" key="1">
    <source>
        <dbReference type="ARBA" id="ARBA00022737"/>
    </source>
</evidence>
<dbReference type="InterPro" id="IPR051263">
    <property type="entry name" value="C-type_cytochrome_biogenesis"/>
</dbReference>
<evidence type="ECO:0000313" key="7">
    <source>
        <dbReference type="EMBL" id="KTD65507.1"/>
    </source>
</evidence>
<dbReference type="GO" id="GO:0017004">
    <property type="term" value="P:cytochrome complex assembly"/>
    <property type="evidence" value="ECO:0007669"/>
    <property type="project" value="UniProtKB-KW"/>
</dbReference>
<feature type="repeat" description="TPR" evidence="4">
    <location>
        <begin position="97"/>
        <end position="130"/>
    </location>
</feature>
<evidence type="ECO:0000313" key="8">
    <source>
        <dbReference type="Proteomes" id="UP000054877"/>
    </source>
</evidence>
<dbReference type="RefSeq" id="WP_058482527.1">
    <property type="nucleotide sequence ID" value="NZ_CAAAII010000013.1"/>
</dbReference>
<dbReference type="InterPro" id="IPR011990">
    <property type="entry name" value="TPR-like_helical_dom_sf"/>
</dbReference>
<keyword evidence="5" id="KW-0812">Transmembrane</keyword>
<sequence length="219" mass="25560">MNEKWFLFCFAGMLVLAWVVIYLALRRSGKLPFVLIPLISALAVLGYLQWGAWFSWREFTRAEARQQQVKALLSSIKSPDELIQKLRRHLDDNPDSARGWYLLGRLYASRNEWQQAHDAYKKALQLKPDDELTTINYVQTLWQMNHRRLDEEGRTLIERVLRKNPDQPDALTFLAMNAYLGGHFQEAIDYWQKLLSMVPEQSEVALGLRKAIAKAQQQL</sequence>
<comment type="caution">
    <text evidence="7">The sequence shown here is derived from an EMBL/GenBank/DDBJ whole genome shotgun (WGS) entry which is preliminary data.</text>
</comment>
<proteinExistence type="predicted"/>
<evidence type="ECO:0000259" key="6">
    <source>
        <dbReference type="Pfam" id="PF23914"/>
    </source>
</evidence>
<dbReference type="PATRIC" id="fig|452.5.peg.640"/>
<evidence type="ECO:0000256" key="3">
    <source>
        <dbReference type="ARBA" id="ARBA00022803"/>
    </source>
</evidence>
<dbReference type="PROSITE" id="PS50293">
    <property type="entry name" value="TPR_REGION"/>
    <property type="match status" value="1"/>
</dbReference>
<dbReference type="PANTHER" id="PTHR47870">
    <property type="entry name" value="CYTOCHROME C-TYPE BIOGENESIS PROTEIN CCMH"/>
    <property type="match status" value="1"/>
</dbReference>
<dbReference type="OrthoDB" id="9776053at2"/>
<feature type="transmembrane region" description="Helical" evidence="5">
    <location>
        <begin position="5"/>
        <end position="25"/>
    </location>
</feature>
<dbReference type="InterPro" id="IPR019734">
    <property type="entry name" value="TPR_rpt"/>
</dbReference>
<dbReference type="SMART" id="SM00028">
    <property type="entry name" value="TPR"/>
    <property type="match status" value="2"/>
</dbReference>
<accession>A0A0W0Z9A7</accession>